<keyword evidence="1" id="KW-0472">Membrane</keyword>
<organism evidence="2 3">
    <name type="scientific">Afipia massiliensis</name>
    <dbReference type="NCBI Taxonomy" id="211460"/>
    <lineage>
        <taxon>Bacteria</taxon>
        <taxon>Pseudomonadati</taxon>
        <taxon>Pseudomonadota</taxon>
        <taxon>Alphaproteobacteria</taxon>
        <taxon>Hyphomicrobiales</taxon>
        <taxon>Nitrobacteraceae</taxon>
        <taxon>Afipia</taxon>
    </lineage>
</organism>
<protein>
    <submittedName>
        <fullName evidence="2">Uncharacterized protein</fullName>
    </submittedName>
</protein>
<proteinExistence type="predicted"/>
<name>A0A4U6BTN6_9BRAD</name>
<keyword evidence="1" id="KW-0812">Transmembrane</keyword>
<feature type="transmembrane region" description="Helical" evidence="1">
    <location>
        <begin position="135"/>
        <end position="159"/>
    </location>
</feature>
<feature type="transmembrane region" description="Helical" evidence="1">
    <location>
        <begin position="165"/>
        <end position="184"/>
    </location>
</feature>
<evidence type="ECO:0000256" key="1">
    <source>
        <dbReference type="SAM" id="Phobius"/>
    </source>
</evidence>
<reference evidence="2" key="1">
    <citation type="submission" date="2019-04" db="EMBL/GenBank/DDBJ databases">
        <title>Whole genome sequencing of cave bacteria.</title>
        <authorList>
            <person name="Gan H.M."/>
            <person name="Barton H."/>
            <person name="Savka M.A."/>
        </authorList>
    </citation>
    <scope>NUCLEOTIDE SEQUENCE [LARGE SCALE GENOMIC DNA]</scope>
    <source>
        <strain evidence="2">LC387</strain>
    </source>
</reference>
<dbReference type="OrthoDB" id="8159109at2"/>
<comment type="caution">
    <text evidence="2">The sequence shown here is derived from an EMBL/GenBank/DDBJ whole genome shotgun (WGS) entry which is preliminary data.</text>
</comment>
<dbReference type="EMBL" id="LBIA02000001">
    <property type="protein sequence ID" value="TKT72448.1"/>
    <property type="molecule type" value="Genomic_DNA"/>
</dbReference>
<dbReference type="AlphaFoldDB" id="A0A4U6BTN6"/>
<keyword evidence="3" id="KW-1185">Reference proteome</keyword>
<sequence length="203" mass="22310">MLSQMFNAGRAGPETASDGTQYIFKPSLVGGAAQFDLTDDGLSWQVRGKQGVWPLEKIAAIRLSYRPVSMQSRRFRADIEDTRGERVTIYSTTWHTVALMSPQDNGYRAFIVELHRRLAAAGSNAVLIIGINPTIYLGGLFVVALVGVAMLGLLIRALITGEFGGALFLLGFAALFGWQIGNFMRRNRPRGYTFEALPKEVLP</sequence>
<gene>
    <name evidence="2" type="ORF">YH63_013980</name>
</gene>
<evidence type="ECO:0000313" key="2">
    <source>
        <dbReference type="EMBL" id="TKT72448.1"/>
    </source>
</evidence>
<dbReference type="RefSeq" id="WP_046827075.1">
    <property type="nucleotide sequence ID" value="NZ_LBIA02000001.1"/>
</dbReference>
<keyword evidence="1" id="KW-1133">Transmembrane helix</keyword>
<dbReference type="Proteomes" id="UP000034832">
    <property type="component" value="Unassembled WGS sequence"/>
</dbReference>
<accession>A0A4U6BTN6</accession>
<evidence type="ECO:0000313" key="3">
    <source>
        <dbReference type="Proteomes" id="UP000034832"/>
    </source>
</evidence>